<feature type="compositionally biased region" description="Polar residues" evidence="8">
    <location>
        <begin position="159"/>
        <end position="168"/>
    </location>
</feature>
<dbReference type="GO" id="GO:0032543">
    <property type="term" value="P:mitochondrial translation"/>
    <property type="evidence" value="ECO:0007669"/>
    <property type="project" value="TreeGrafter"/>
</dbReference>
<comment type="caution">
    <text evidence="11">The sequence shown here is derived from an EMBL/GenBank/DDBJ whole genome shotgun (WGS) entry which is preliminary data.</text>
</comment>
<evidence type="ECO:0000313" key="11">
    <source>
        <dbReference type="EMBL" id="CAH7666367.1"/>
    </source>
</evidence>
<comment type="similarity">
    <text evidence="2">Belongs to the universal ribosomal protein uL2 family.</text>
</comment>
<evidence type="ECO:0000256" key="8">
    <source>
        <dbReference type="SAM" id="MobiDB-lite"/>
    </source>
</evidence>
<comment type="subcellular location">
    <subcellularLocation>
        <location evidence="1">Mitochondrion</location>
    </subcellularLocation>
</comment>
<dbReference type="PROSITE" id="PS00467">
    <property type="entry name" value="RIBOSOMAL_L2"/>
    <property type="match status" value="1"/>
</dbReference>
<keyword evidence="12" id="KW-1185">Reference proteome</keyword>
<keyword evidence="4" id="KW-0496">Mitochondrion</keyword>
<dbReference type="FunFam" id="2.40.50.140:FF:000128">
    <property type="entry name" value="50S ribosomal protein L2"/>
    <property type="match status" value="1"/>
</dbReference>
<dbReference type="Gene3D" id="4.10.950.10">
    <property type="entry name" value="Ribosomal protein L2, domain 3"/>
    <property type="match status" value="1"/>
</dbReference>
<dbReference type="InterPro" id="IPR022671">
    <property type="entry name" value="Ribosomal_uL2_CS"/>
</dbReference>
<reference evidence="11" key="1">
    <citation type="submission" date="2022-06" db="EMBL/GenBank/DDBJ databases">
        <authorList>
            <consortium name="SYNGENTA / RWTH Aachen University"/>
        </authorList>
    </citation>
    <scope>NUCLEOTIDE SEQUENCE</scope>
</reference>
<feature type="domain" description="Large ribosomal subunit protein uL2 C-terminal" evidence="9">
    <location>
        <begin position="207"/>
        <end position="386"/>
    </location>
</feature>
<evidence type="ECO:0000256" key="3">
    <source>
        <dbReference type="ARBA" id="ARBA00022980"/>
    </source>
</evidence>
<evidence type="ECO:0000259" key="10">
    <source>
        <dbReference type="SMART" id="SM01383"/>
    </source>
</evidence>
<dbReference type="InterPro" id="IPR002171">
    <property type="entry name" value="Ribosomal_uL2"/>
</dbReference>
<dbReference type="FunFam" id="4.10.950.10:FF:000001">
    <property type="entry name" value="50S ribosomal protein L2"/>
    <property type="match status" value="1"/>
</dbReference>
<evidence type="ECO:0000256" key="5">
    <source>
        <dbReference type="ARBA" id="ARBA00023274"/>
    </source>
</evidence>
<feature type="region of interest" description="Disordered" evidence="8">
    <location>
        <begin position="360"/>
        <end position="415"/>
    </location>
</feature>
<dbReference type="Pfam" id="PF00181">
    <property type="entry name" value="Ribosomal_L2_N"/>
    <property type="match status" value="1"/>
</dbReference>
<dbReference type="Gene3D" id="2.30.30.30">
    <property type="match status" value="1"/>
</dbReference>
<evidence type="ECO:0000256" key="6">
    <source>
        <dbReference type="ARBA" id="ARBA00037226"/>
    </source>
</evidence>
<dbReference type="Gene3D" id="2.40.50.140">
    <property type="entry name" value="Nucleic acid-binding proteins"/>
    <property type="match status" value="1"/>
</dbReference>
<dbReference type="GO" id="GO:0003735">
    <property type="term" value="F:structural constituent of ribosome"/>
    <property type="evidence" value="ECO:0007669"/>
    <property type="project" value="InterPro"/>
</dbReference>
<gene>
    <name evidence="11" type="ORF">PPACK8108_LOCUS718</name>
</gene>
<evidence type="ECO:0000256" key="1">
    <source>
        <dbReference type="ARBA" id="ARBA00004173"/>
    </source>
</evidence>
<dbReference type="InterPro" id="IPR014726">
    <property type="entry name" value="Ribosomal_uL2_dom3"/>
</dbReference>
<feature type="region of interest" description="Disordered" evidence="8">
    <location>
        <begin position="66"/>
        <end position="88"/>
    </location>
</feature>
<dbReference type="PANTHER" id="PTHR13691">
    <property type="entry name" value="RIBOSOMAL PROTEIN L2"/>
    <property type="match status" value="1"/>
</dbReference>
<dbReference type="InterPro" id="IPR012340">
    <property type="entry name" value="NA-bd_OB-fold"/>
</dbReference>
<sequence>MMISKRSFSSSAQIQVHGQMKRSSTGDDDKSFKTYKPITQSLRQLRLPRNDHIYKGRCHLPLTIPLRKNGGRNNTGRITTKHVGGGHKRRLRTIDFMRSKTGPQTVIRIEYDPNRSAHIALISHNRSGTLSYILAPEGLRKGQTVESFRAGIPSSLISSSNVLTQPSSKSDDNLVESEQQQHQEELIKPEKVSKSTLTLGLLRTLTIKNGNVLPIRLIPPGTMIHAISLKPDGKASLIRSAGGFGKLISLGHHRFKKSSTNDDPNNPQSLSSDSGENINLNLSENDGESGFNGGQNEKGEREGDYAQVKLQSGEIRYIHMNSCATIGSVSNPNWQGRNLGKAGRARWLGKRPRVRGVAMNKVDHPLGGGRGKSKSNKHPVSATGLKSKGFRTRRPGPRGNQMVIKQRPKGKHVGK</sequence>
<organism evidence="11 12">
    <name type="scientific">Phakopsora pachyrhizi</name>
    <name type="common">Asian soybean rust disease fungus</name>
    <dbReference type="NCBI Taxonomy" id="170000"/>
    <lineage>
        <taxon>Eukaryota</taxon>
        <taxon>Fungi</taxon>
        <taxon>Dikarya</taxon>
        <taxon>Basidiomycota</taxon>
        <taxon>Pucciniomycotina</taxon>
        <taxon>Pucciniomycetes</taxon>
        <taxon>Pucciniales</taxon>
        <taxon>Phakopsoraceae</taxon>
        <taxon>Phakopsora</taxon>
    </lineage>
</organism>
<feature type="compositionally biased region" description="Basic residues" evidence="8">
    <location>
        <begin position="406"/>
        <end position="415"/>
    </location>
</feature>
<dbReference type="AlphaFoldDB" id="A0AAV0AGK4"/>
<evidence type="ECO:0000256" key="7">
    <source>
        <dbReference type="ARBA" id="ARBA00069872"/>
    </source>
</evidence>
<dbReference type="Proteomes" id="UP001153365">
    <property type="component" value="Unassembled WGS sequence"/>
</dbReference>
<dbReference type="Pfam" id="PF03947">
    <property type="entry name" value="Ribosomal_L2_C"/>
    <property type="match status" value="2"/>
</dbReference>
<dbReference type="SMART" id="SM01382">
    <property type="entry name" value="Ribosomal_L2_C"/>
    <property type="match status" value="1"/>
</dbReference>
<keyword evidence="5" id="KW-0687">Ribonucleoprotein</keyword>
<feature type="region of interest" description="Disordered" evidence="8">
    <location>
        <begin position="1"/>
        <end position="33"/>
    </location>
</feature>
<comment type="function">
    <text evidence="6">Component of the mitochondrial ribosome (mitoribosome), a dedicated translation machinery responsible for the synthesis of mitochondrial genome-encoded proteins, including at least some of the essential transmembrane subunits of the mitochondrial respiratory chain. The mitoribosomes are attached to the mitochondrial inner membrane and translation products are cotranslationally integrated into the membrane.</text>
</comment>
<dbReference type="EMBL" id="CALTRL010000102">
    <property type="protein sequence ID" value="CAH7666367.1"/>
    <property type="molecule type" value="Genomic_DNA"/>
</dbReference>
<dbReference type="SUPFAM" id="SSF50104">
    <property type="entry name" value="Translation proteins SH3-like domain"/>
    <property type="match status" value="2"/>
</dbReference>
<evidence type="ECO:0000313" key="12">
    <source>
        <dbReference type="Proteomes" id="UP001153365"/>
    </source>
</evidence>
<proteinExistence type="inferred from homology"/>
<name>A0AAV0AGK4_PHAPC</name>
<feature type="compositionally biased region" description="Polar residues" evidence="8">
    <location>
        <begin position="1"/>
        <end position="16"/>
    </location>
</feature>
<accession>A0AAV0AGK4</accession>
<feature type="compositionally biased region" description="Polar residues" evidence="8">
    <location>
        <begin position="261"/>
        <end position="284"/>
    </location>
</feature>
<dbReference type="GO" id="GO:0003723">
    <property type="term" value="F:RNA binding"/>
    <property type="evidence" value="ECO:0007669"/>
    <property type="project" value="TreeGrafter"/>
</dbReference>
<dbReference type="InterPro" id="IPR022669">
    <property type="entry name" value="Ribosomal_uL2_C"/>
</dbReference>
<keyword evidence="3" id="KW-0689">Ribosomal protein</keyword>
<dbReference type="GO" id="GO:0005762">
    <property type="term" value="C:mitochondrial large ribosomal subunit"/>
    <property type="evidence" value="ECO:0007669"/>
    <property type="project" value="TreeGrafter"/>
</dbReference>
<dbReference type="SMART" id="SM01383">
    <property type="entry name" value="Ribosomal_L2"/>
    <property type="match status" value="1"/>
</dbReference>
<evidence type="ECO:0000256" key="4">
    <source>
        <dbReference type="ARBA" id="ARBA00023128"/>
    </source>
</evidence>
<protein>
    <recommendedName>
        <fullName evidence="7">Large ribosomal subunit protein uL2m</fullName>
    </recommendedName>
</protein>
<evidence type="ECO:0000256" key="2">
    <source>
        <dbReference type="ARBA" id="ARBA00005636"/>
    </source>
</evidence>
<evidence type="ECO:0000259" key="9">
    <source>
        <dbReference type="SMART" id="SM01382"/>
    </source>
</evidence>
<feature type="domain" description="Large ribosomal subunit protein uL2 RNA-binding" evidence="10">
    <location>
        <begin position="71"/>
        <end position="147"/>
    </location>
</feature>
<dbReference type="InterPro" id="IPR014722">
    <property type="entry name" value="Rib_uL2_dom2"/>
</dbReference>
<feature type="region of interest" description="Disordered" evidence="8">
    <location>
        <begin position="255"/>
        <end position="303"/>
    </location>
</feature>
<dbReference type="SUPFAM" id="SSF50249">
    <property type="entry name" value="Nucleic acid-binding proteins"/>
    <property type="match status" value="1"/>
</dbReference>
<dbReference type="InterPro" id="IPR022666">
    <property type="entry name" value="Ribosomal_uL2_RNA-bd_dom"/>
</dbReference>
<dbReference type="PANTHER" id="PTHR13691:SF5">
    <property type="entry name" value="LARGE RIBOSOMAL SUBUNIT PROTEIN UL2M"/>
    <property type="match status" value="1"/>
</dbReference>
<feature type="region of interest" description="Disordered" evidence="8">
    <location>
        <begin position="159"/>
        <end position="185"/>
    </location>
</feature>
<dbReference type="InterPro" id="IPR008991">
    <property type="entry name" value="Translation_prot_SH3-like_sf"/>
</dbReference>